<keyword evidence="1" id="KW-0808">Transferase</keyword>
<evidence type="ECO:0000256" key="1">
    <source>
        <dbReference type="ARBA" id="ARBA00022679"/>
    </source>
</evidence>
<organism evidence="4 5">
    <name type="scientific">Streptomyces hiroshimensis</name>
    <dbReference type="NCBI Taxonomy" id="66424"/>
    <lineage>
        <taxon>Bacteria</taxon>
        <taxon>Bacillati</taxon>
        <taxon>Actinomycetota</taxon>
        <taxon>Actinomycetes</taxon>
        <taxon>Kitasatosporales</taxon>
        <taxon>Streptomycetaceae</taxon>
        <taxon>Streptomyces</taxon>
    </lineage>
</organism>
<sequence>MHALYGAIMPAAAQPATVVYRPARPGEHAAAAAIDNSFTTPTVLEVSASGEGFRLRETPVDPPLRKVYPPEDDEDEGEEAHVIVALDGEVLCGAVTLTHSAWNDRLVIADIRVAPGHRGRGVGPGLMERALDHGRERGARTAWLEVTNVNAPAVRAYRRMGFALCGLDTSLYRGTASEGETALFMSRPLS</sequence>
<dbReference type="InterPro" id="IPR050832">
    <property type="entry name" value="Bact_Acetyltransf"/>
</dbReference>
<gene>
    <name evidence="4" type="ORF">GCM10010324_04340</name>
</gene>
<dbReference type="PROSITE" id="PS51186">
    <property type="entry name" value="GNAT"/>
    <property type="match status" value="1"/>
</dbReference>
<protein>
    <recommendedName>
        <fullName evidence="3">N-acetyltransferase domain-containing protein</fullName>
    </recommendedName>
</protein>
<dbReference type="Pfam" id="PF00583">
    <property type="entry name" value="Acetyltransf_1"/>
    <property type="match status" value="1"/>
</dbReference>
<evidence type="ECO:0000259" key="3">
    <source>
        <dbReference type="PROSITE" id="PS51186"/>
    </source>
</evidence>
<dbReference type="SUPFAM" id="SSF55729">
    <property type="entry name" value="Acyl-CoA N-acyltransferases (Nat)"/>
    <property type="match status" value="1"/>
</dbReference>
<dbReference type="InterPro" id="IPR016181">
    <property type="entry name" value="Acyl_CoA_acyltransferase"/>
</dbReference>
<keyword evidence="5" id="KW-1185">Reference proteome</keyword>
<evidence type="ECO:0000313" key="4">
    <source>
        <dbReference type="EMBL" id="GGX62738.1"/>
    </source>
</evidence>
<dbReference type="InterPro" id="IPR000182">
    <property type="entry name" value="GNAT_dom"/>
</dbReference>
<dbReference type="CDD" id="cd04301">
    <property type="entry name" value="NAT_SF"/>
    <property type="match status" value="1"/>
</dbReference>
<accession>A0ABQ2Y458</accession>
<name>A0ABQ2Y458_9ACTN</name>
<comment type="caution">
    <text evidence="4">The sequence shown here is derived from an EMBL/GenBank/DDBJ whole genome shotgun (WGS) entry which is preliminary data.</text>
</comment>
<reference evidence="5" key="1">
    <citation type="journal article" date="2019" name="Int. J. Syst. Evol. Microbiol.">
        <title>The Global Catalogue of Microorganisms (GCM) 10K type strain sequencing project: providing services to taxonomists for standard genome sequencing and annotation.</title>
        <authorList>
            <consortium name="The Broad Institute Genomics Platform"/>
            <consortium name="The Broad Institute Genome Sequencing Center for Infectious Disease"/>
            <person name="Wu L."/>
            <person name="Ma J."/>
        </authorList>
    </citation>
    <scope>NUCLEOTIDE SEQUENCE [LARGE SCALE GENOMIC DNA]</scope>
    <source>
        <strain evidence="5">JCM 4586</strain>
    </source>
</reference>
<feature type="domain" description="N-acetyltransferase" evidence="3">
    <location>
        <begin position="18"/>
        <end position="190"/>
    </location>
</feature>
<dbReference type="Proteomes" id="UP000659223">
    <property type="component" value="Unassembled WGS sequence"/>
</dbReference>
<dbReference type="PANTHER" id="PTHR43877:SF2">
    <property type="entry name" value="AMINOALKYLPHOSPHONATE N-ACETYLTRANSFERASE-RELATED"/>
    <property type="match status" value="1"/>
</dbReference>
<dbReference type="Gene3D" id="3.40.630.30">
    <property type="match status" value="1"/>
</dbReference>
<evidence type="ECO:0000256" key="2">
    <source>
        <dbReference type="ARBA" id="ARBA00023315"/>
    </source>
</evidence>
<proteinExistence type="predicted"/>
<dbReference type="EMBL" id="BMUT01000001">
    <property type="protein sequence ID" value="GGX62738.1"/>
    <property type="molecule type" value="Genomic_DNA"/>
</dbReference>
<keyword evidence="2" id="KW-0012">Acyltransferase</keyword>
<dbReference type="PANTHER" id="PTHR43877">
    <property type="entry name" value="AMINOALKYLPHOSPHONATE N-ACETYLTRANSFERASE-RELATED-RELATED"/>
    <property type="match status" value="1"/>
</dbReference>
<evidence type="ECO:0000313" key="5">
    <source>
        <dbReference type="Proteomes" id="UP000659223"/>
    </source>
</evidence>